<dbReference type="GeneID" id="87936915"/>
<accession>A0AAX4HX93</accession>
<evidence type="ECO:0000256" key="1">
    <source>
        <dbReference type="SAM" id="MobiDB-lite"/>
    </source>
</evidence>
<evidence type="ECO:0008006" key="4">
    <source>
        <dbReference type="Google" id="ProtNLM"/>
    </source>
</evidence>
<protein>
    <recommendedName>
        <fullName evidence="4">Transcription factor domain-containing protein</fullName>
    </recommendedName>
</protein>
<dbReference type="EMBL" id="CP137305">
    <property type="protein sequence ID" value="WQF75398.1"/>
    <property type="molecule type" value="Genomic_DNA"/>
</dbReference>
<name>A0AAX4HX93_9PEZI</name>
<organism evidence="2 3">
    <name type="scientific">Colletotrichum destructivum</name>
    <dbReference type="NCBI Taxonomy" id="34406"/>
    <lineage>
        <taxon>Eukaryota</taxon>
        <taxon>Fungi</taxon>
        <taxon>Dikarya</taxon>
        <taxon>Ascomycota</taxon>
        <taxon>Pezizomycotina</taxon>
        <taxon>Sordariomycetes</taxon>
        <taxon>Hypocreomycetidae</taxon>
        <taxon>Glomerellales</taxon>
        <taxon>Glomerellaceae</taxon>
        <taxon>Colletotrichum</taxon>
        <taxon>Colletotrichum destructivum species complex</taxon>
    </lineage>
</organism>
<feature type="region of interest" description="Disordered" evidence="1">
    <location>
        <begin position="30"/>
        <end position="118"/>
    </location>
</feature>
<dbReference type="AlphaFoldDB" id="A0AAX4HX93"/>
<gene>
    <name evidence="2" type="ORF">CDEST_00412</name>
</gene>
<feature type="compositionally biased region" description="Polar residues" evidence="1">
    <location>
        <begin position="61"/>
        <end position="73"/>
    </location>
</feature>
<evidence type="ECO:0000313" key="2">
    <source>
        <dbReference type="EMBL" id="WQF75398.1"/>
    </source>
</evidence>
<proteinExistence type="predicted"/>
<evidence type="ECO:0000313" key="3">
    <source>
        <dbReference type="Proteomes" id="UP001322277"/>
    </source>
</evidence>
<dbReference type="Proteomes" id="UP001322277">
    <property type="component" value="Chromosome 1"/>
</dbReference>
<reference evidence="3" key="1">
    <citation type="journal article" date="2023" name="bioRxiv">
        <title>Complete genome of the Medicago anthracnose fungus, Colletotrichum destructivum, reveals a mini-chromosome-like region within a core chromosome.</title>
        <authorList>
            <person name="Lapalu N."/>
            <person name="Simon A."/>
            <person name="Lu A."/>
            <person name="Plaumann P.-L."/>
            <person name="Amselem J."/>
            <person name="Pigne S."/>
            <person name="Auger A."/>
            <person name="Koch C."/>
            <person name="Dallery J.-F."/>
            <person name="O'Connell R.J."/>
        </authorList>
    </citation>
    <scope>NUCLEOTIDE SEQUENCE [LARGE SCALE GENOMIC DNA]</scope>
    <source>
        <strain evidence="3">CBS 520.97</strain>
    </source>
</reference>
<dbReference type="KEGG" id="cdet:87936915"/>
<dbReference type="RefSeq" id="XP_062772622.1">
    <property type="nucleotide sequence ID" value="XM_062916571.1"/>
</dbReference>
<keyword evidence="3" id="KW-1185">Reference proteome</keyword>
<feature type="compositionally biased region" description="Polar residues" evidence="1">
    <location>
        <begin position="80"/>
        <end position="109"/>
    </location>
</feature>
<sequence length="604" mass="67083">MLAPQSGKHALSDFRRFFSNSGLQQIADNLRFQSPDRDDSWTAVPTSEVPSANAGLATEPLAQSSAMSGSESLTQRRKPSPQQKFASPSNRNILTHSQTGQYSSGVSRTDYQKETPGFVPPSDQACRRYLASCVKNCRFAFIREHILNDDVHPALRFAIFALGALYLFEARNAKSMFDFSRAAALQAWTASPEYGGRETSKTVSGHLLAAFLLLSEFVGLDQPVHLVDELQVLGSAISFYARICNDSCEKTSEAIDKSVETCQTSRLVRAYSVCTSALQSFLLGLSEMPRPSEFFLEIPAPTWARVRSDSNTLREPEQLPGYSQNDNMSTLMEEVMLHVESAGRSSNGDFCLSELEPWTTLSLVACTISRLHLARDAVVLGLPTEPLVAEQDRLLKILGFVKSNMSRQASRSWLPSPQQHNTHETHSLVCLAHLRAVFHTDLKYDRDPSQLAVTLRDFRFRADENASHLLLSSVENCLEFLEEPANTGFTYYVRQNASLWGLSSVIWAFESAVFLSKWLDQYRIGTSPVQDGLVERAKHLVTMAWSSVHDDVNLPDEVESDSLPRLTLGFWGRLLGALEAKPFALRLGAALDVLASSHDLPPRT</sequence>